<dbReference type="AlphaFoldDB" id="A0A834YDC2"/>
<evidence type="ECO:0000256" key="1">
    <source>
        <dbReference type="RuleBase" id="RU363099"/>
    </source>
</evidence>
<comment type="subunit">
    <text evidence="1">Homodimer.</text>
</comment>
<evidence type="ECO:0000313" key="2">
    <source>
        <dbReference type="EMBL" id="KAF8380123.1"/>
    </source>
</evidence>
<dbReference type="EMBL" id="JABCRI010000021">
    <property type="protein sequence ID" value="KAF8380123.1"/>
    <property type="molecule type" value="Genomic_DNA"/>
</dbReference>
<dbReference type="Proteomes" id="UP000655225">
    <property type="component" value="Unassembled WGS sequence"/>
</dbReference>
<keyword evidence="1" id="KW-0052">Apoplast</keyword>
<dbReference type="PANTHER" id="PTHR46442:SF9">
    <property type="entry name" value="DIRIGENT PROTEIN"/>
    <property type="match status" value="1"/>
</dbReference>
<dbReference type="PANTHER" id="PTHR46442">
    <property type="entry name" value="DIRIGENT PROTEIN"/>
    <property type="match status" value="1"/>
</dbReference>
<organism evidence="2 3">
    <name type="scientific">Tetracentron sinense</name>
    <name type="common">Spur-leaf</name>
    <dbReference type="NCBI Taxonomy" id="13715"/>
    <lineage>
        <taxon>Eukaryota</taxon>
        <taxon>Viridiplantae</taxon>
        <taxon>Streptophyta</taxon>
        <taxon>Embryophyta</taxon>
        <taxon>Tracheophyta</taxon>
        <taxon>Spermatophyta</taxon>
        <taxon>Magnoliopsida</taxon>
        <taxon>Trochodendrales</taxon>
        <taxon>Trochodendraceae</taxon>
        <taxon>Tetracentron</taxon>
    </lineage>
</organism>
<name>A0A834YDC2_TETSI</name>
<comment type="subcellular location">
    <subcellularLocation>
        <location evidence="1">Secreted</location>
        <location evidence="1">Extracellular space</location>
        <location evidence="1">Apoplast</location>
    </subcellularLocation>
</comment>
<gene>
    <name evidence="2" type="ORF">HHK36_027595</name>
</gene>
<dbReference type="GO" id="GO:0048046">
    <property type="term" value="C:apoplast"/>
    <property type="evidence" value="ECO:0007669"/>
    <property type="project" value="UniProtKB-SubCell"/>
</dbReference>
<keyword evidence="3" id="KW-1185">Reference proteome</keyword>
<dbReference type="Pfam" id="PF03018">
    <property type="entry name" value="Dirigent"/>
    <property type="match status" value="1"/>
</dbReference>
<comment type="caution">
    <text evidence="2">The sequence shown here is derived from an EMBL/GenBank/DDBJ whole genome shotgun (WGS) entry which is preliminary data.</text>
</comment>
<sequence>MPRKKIKQYEPCKHLVLFFHDIIYDFKNAENVTSAIVGAPEGANRTILAGQNHFGDVVVFDDPITLDNNLHSKPIGRAQGLYIYNLKNAFSACLALTFVLNSTDYQGTINFIGADPILAKTRDISLYQDWHVPTIFGGSHWGWTTLGTYQIQKSLEDHNLWSLECLREVVGHAKEEAIIPSIRTSHGCRNVADHCFLLPTSVGAGFVGSFEFKKLLRDFKDSLEALGVPGVEESKTNGEKFFARGNIAAGVLFLVINLGSNVVEKKLKQNYSEAPTATTIQTIRSDLNIIMRFFLSLLGYYTQTQ</sequence>
<comment type="similarity">
    <text evidence="1">Belongs to the plant dirigent protein family.</text>
</comment>
<dbReference type="OrthoDB" id="674745at2759"/>
<evidence type="ECO:0000313" key="3">
    <source>
        <dbReference type="Proteomes" id="UP000655225"/>
    </source>
</evidence>
<accession>A0A834YDC2</accession>
<comment type="function">
    <text evidence="1">Dirigent proteins impart stereoselectivity on the phenoxy radical-coupling reaction, yielding optically active lignans from two molecules of coniferyl alcohol in the biosynthesis of lignans, flavonolignans, and alkaloids and thus plays a central role in plant secondary metabolism.</text>
</comment>
<dbReference type="InterPro" id="IPR004265">
    <property type="entry name" value="Dirigent"/>
</dbReference>
<proteinExistence type="inferred from homology"/>
<keyword evidence="1" id="KW-0964">Secreted</keyword>
<protein>
    <recommendedName>
        <fullName evidence="1">Dirigent protein</fullName>
    </recommendedName>
</protein>
<reference evidence="2 3" key="1">
    <citation type="submission" date="2020-04" db="EMBL/GenBank/DDBJ databases">
        <title>Plant Genome Project.</title>
        <authorList>
            <person name="Zhang R.-G."/>
        </authorList>
    </citation>
    <scope>NUCLEOTIDE SEQUENCE [LARGE SCALE GENOMIC DNA]</scope>
    <source>
        <strain evidence="2">YNK0</strain>
        <tissue evidence="2">Leaf</tissue>
    </source>
</reference>